<evidence type="ECO:0000256" key="3">
    <source>
        <dbReference type="ARBA" id="ARBA00022729"/>
    </source>
</evidence>
<dbReference type="PRINTS" id="PR00337">
    <property type="entry name" value="LEUILEVALBP"/>
</dbReference>
<sequence>MKKQAVVATAAVLLSSSAGLGLASAQEVVKIGHSAAVTGPVSYFGKDTENGARMAIEALNSRGAVIGGKKVRFALMAEDDGGDPKQATNVAQKLVDAKVNGVIGHETSGTTIPASKIYHQAGIPQISPSSTSPKYTQQGFNTAFRVVANDVQLGQALGRYAVRNVGARRVAVIDDRTAYGQGLAVEFAKGLQQQGAKVVAREFTHDKATDFNAILTKIRATKPDLVFFGGMSSVAGPMLRQMKQLGFNTKMMGGDGICSDEIHKLSGGAMADGQVFCAEAGGVDAAGKAAMDNFRAAYKKRFGIEVQINAPYAYDAVMTMAEAMTKAGSTAPARYLPALANIQYKGVTGLVAFDARGDIRDGTITLYTFKGGRRTVLAVTK</sequence>
<name>A0ABW0LA11_9BURK</name>
<dbReference type="InterPro" id="IPR028082">
    <property type="entry name" value="Peripla_BP_I"/>
</dbReference>
<proteinExistence type="inferred from homology"/>
<comment type="similarity">
    <text evidence="1">Belongs to the leucine-binding protein family.</text>
</comment>
<dbReference type="CDD" id="cd06342">
    <property type="entry name" value="PBP1_ABC_LIVBP-like"/>
    <property type="match status" value="1"/>
</dbReference>
<gene>
    <name evidence="7" type="ORF">ACFPN5_23240</name>
</gene>
<comment type="caution">
    <text evidence="7">The sequence shown here is derived from an EMBL/GenBank/DDBJ whole genome shotgun (WGS) entry which is preliminary data.</text>
</comment>
<feature type="domain" description="Leucine-binding protein" evidence="6">
    <location>
        <begin position="29"/>
        <end position="360"/>
    </location>
</feature>
<reference evidence="8" key="1">
    <citation type="journal article" date="2019" name="Int. J. Syst. Evol. Microbiol.">
        <title>The Global Catalogue of Microorganisms (GCM) 10K type strain sequencing project: providing services to taxonomists for standard genome sequencing and annotation.</title>
        <authorList>
            <consortium name="The Broad Institute Genomics Platform"/>
            <consortium name="The Broad Institute Genome Sequencing Center for Infectious Disease"/>
            <person name="Wu L."/>
            <person name="Ma J."/>
        </authorList>
    </citation>
    <scope>NUCLEOTIDE SEQUENCE [LARGE SCALE GENOMIC DNA]</scope>
    <source>
        <strain evidence="8">KACC 12649</strain>
    </source>
</reference>
<organism evidence="7 8">
    <name type="scientific">Massilia niabensis</name>
    <dbReference type="NCBI Taxonomy" id="544910"/>
    <lineage>
        <taxon>Bacteria</taxon>
        <taxon>Pseudomonadati</taxon>
        <taxon>Pseudomonadota</taxon>
        <taxon>Betaproteobacteria</taxon>
        <taxon>Burkholderiales</taxon>
        <taxon>Oxalobacteraceae</taxon>
        <taxon>Telluria group</taxon>
        <taxon>Massilia</taxon>
    </lineage>
</organism>
<dbReference type="EMBL" id="JBHSMU010000018">
    <property type="protein sequence ID" value="MFC5462733.1"/>
    <property type="molecule type" value="Genomic_DNA"/>
</dbReference>
<dbReference type="Proteomes" id="UP001596050">
    <property type="component" value="Unassembled WGS sequence"/>
</dbReference>
<dbReference type="RefSeq" id="WP_379786223.1">
    <property type="nucleotide sequence ID" value="NZ_JBHSMU010000018.1"/>
</dbReference>
<dbReference type="PANTHER" id="PTHR47151:SF2">
    <property type="entry name" value="AMINO ACID BINDING PROTEIN"/>
    <property type="match status" value="1"/>
</dbReference>
<feature type="signal peptide" evidence="5">
    <location>
        <begin position="1"/>
        <end position="25"/>
    </location>
</feature>
<dbReference type="SUPFAM" id="SSF53822">
    <property type="entry name" value="Periplasmic binding protein-like I"/>
    <property type="match status" value="1"/>
</dbReference>
<evidence type="ECO:0000313" key="7">
    <source>
        <dbReference type="EMBL" id="MFC5462733.1"/>
    </source>
</evidence>
<keyword evidence="2" id="KW-0813">Transport</keyword>
<keyword evidence="3 5" id="KW-0732">Signal</keyword>
<dbReference type="InterPro" id="IPR000709">
    <property type="entry name" value="Leu_Ile_Val-bd"/>
</dbReference>
<dbReference type="Pfam" id="PF13458">
    <property type="entry name" value="Peripla_BP_6"/>
    <property type="match status" value="1"/>
</dbReference>
<dbReference type="PANTHER" id="PTHR47151">
    <property type="entry name" value="LEU/ILE/VAL-BINDING ABC TRANSPORTER SUBUNIT"/>
    <property type="match status" value="1"/>
</dbReference>
<dbReference type="InterPro" id="IPR028081">
    <property type="entry name" value="Leu-bd"/>
</dbReference>
<evidence type="ECO:0000259" key="6">
    <source>
        <dbReference type="Pfam" id="PF13458"/>
    </source>
</evidence>
<evidence type="ECO:0000256" key="4">
    <source>
        <dbReference type="ARBA" id="ARBA00022970"/>
    </source>
</evidence>
<evidence type="ECO:0000313" key="8">
    <source>
        <dbReference type="Proteomes" id="UP001596050"/>
    </source>
</evidence>
<feature type="chain" id="PRO_5045063139" evidence="5">
    <location>
        <begin position="26"/>
        <end position="381"/>
    </location>
</feature>
<protein>
    <submittedName>
        <fullName evidence="7">Branched-chain amino acid ABC transporter substrate-binding protein</fullName>
    </submittedName>
</protein>
<dbReference type="Gene3D" id="3.40.50.2300">
    <property type="match status" value="2"/>
</dbReference>
<keyword evidence="4" id="KW-0029">Amino-acid transport</keyword>
<evidence type="ECO:0000256" key="5">
    <source>
        <dbReference type="SAM" id="SignalP"/>
    </source>
</evidence>
<keyword evidence="8" id="KW-1185">Reference proteome</keyword>
<evidence type="ECO:0000256" key="1">
    <source>
        <dbReference type="ARBA" id="ARBA00010062"/>
    </source>
</evidence>
<evidence type="ECO:0000256" key="2">
    <source>
        <dbReference type="ARBA" id="ARBA00022448"/>
    </source>
</evidence>
<accession>A0ABW0LA11</accession>